<dbReference type="SUPFAM" id="SSF56563">
    <property type="entry name" value="Major capsid protein gp5"/>
    <property type="match status" value="1"/>
</dbReference>
<evidence type="ECO:0000313" key="1">
    <source>
        <dbReference type="EMBL" id="OGM06192.1"/>
    </source>
</evidence>
<reference evidence="1 2" key="1">
    <citation type="journal article" date="2016" name="Nat. Commun.">
        <title>Thousands of microbial genomes shed light on interconnected biogeochemical processes in an aquifer system.</title>
        <authorList>
            <person name="Anantharaman K."/>
            <person name="Brown C.T."/>
            <person name="Hug L.A."/>
            <person name="Sharon I."/>
            <person name="Castelle C.J."/>
            <person name="Probst A.J."/>
            <person name="Thomas B.C."/>
            <person name="Singh A."/>
            <person name="Wilkins M.J."/>
            <person name="Karaoz U."/>
            <person name="Brodie E.L."/>
            <person name="Williams K.H."/>
            <person name="Hubbard S.S."/>
            <person name="Banfield J.F."/>
        </authorList>
    </citation>
    <scope>NUCLEOTIDE SEQUENCE [LARGE SCALE GENOMIC DNA]</scope>
</reference>
<comment type="caution">
    <text evidence="1">The sequence shown here is derived from an EMBL/GenBank/DDBJ whole genome shotgun (WGS) entry which is preliminary data.</text>
</comment>
<evidence type="ECO:0008006" key="3">
    <source>
        <dbReference type="Google" id="ProtNLM"/>
    </source>
</evidence>
<accession>A0A1F7WTR7</accession>
<evidence type="ECO:0000313" key="2">
    <source>
        <dbReference type="Proteomes" id="UP000178812"/>
    </source>
</evidence>
<sequence>MKLTFEELIAQAGQGKDTRSLSDEQKKMDMLAALGIEHKADEVLSTINNTNWYDAYGMVNDIKDLTPKYGKVLQSLAGGYEGNNLPVSYPIPFDITDYYMQGKSEWEDEARPSINARTQTDSKGTLSQTKLILEFGVSDAYIKHATDKQLYEKLLQKLTKTFTRTVESMIINGDTESGGTGNVNSDDQAPATTFSADGGSLYHATLLDHGIRENAVTNSNTVDIGGFDSDDMLSVLRQLGEMYQEEFADLLFLSNSSTYSAMAADDGFKLASSRNGATAIDTGVISKPWGIDLISTSLVPKTEADGKMSATGSNNTLGQFLLVFKPAVRWGYGQDFQIEVERIPGYGYHMVATVELGFVILDVANTCAMGRNVTIT</sequence>
<dbReference type="EMBL" id="MGFM01000001">
    <property type="protein sequence ID" value="OGM06192.1"/>
    <property type="molecule type" value="Genomic_DNA"/>
</dbReference>
<proteinExistence type="predicted"/>
<protein>
    <recommendedName>
        <fullName evidence="3">Major capsid protein</fullName>
    </recommendedName>
</protein>
<organism evidence="1 2">
    <name type="scientific">Candidatus Woesebacteria bacterium GWB1_43_5</name>
    <dbReference type="NCBI Taxonomy" id="1802474"/>
    <lineage>
        <taxon>Bacteria</taxon>
        <taxon>Candidatus Woeseibacteriota</taxon>
    </lineage>
</organism>
<name>A0A1F7WTR7_9BACT</name>
<dbReference type="AlphaFoldDB" id="A0A1F7WTR7"/>
<dbReference type="Proteomes" id="UP000178812">
    <property type="component" value="Unassembled WGS sequence"/>
</dbReference>
<gene>
    <name evidence="1" type="ORF">A2125_00910</name>
</gene>